<feature type="domain" description="NADP-dependent oxidoreductase" evidence="2">
    <location>
        <begin position="15"/>
        <end position="316"/>
    </location>
</feature>
<dbReference type="SUPFAM" id="SSF51430">
    <property type="entry name" value="NAD(P)-linked oxidoreductase"/>
    <property type="match status" value="1"/>
</dbReference>
<dbReference type="RefSeq" id="WP_317545295.1">
    <property type="nucleotide sequence ID" value="NZ_JAWLKB010000025.1"/>
</dbReference>
<dbReference type="CDD" id="cd19079">
    <property type="entry name" value="AKR_EcYajO-like"/>
    <property type="match status" value="1"/>
</dbReference>
<reference evidence="3 4" key="1">
    <citation type="submission" date="2023-10" db="EMBL/GenBank/DDBJ databases">
        <title>Development of a sustainable strategy for remediation of hydrocarbon-contaminated territories based on the waste exchange concept.</title>
        <authorList>
            <person name="Krivoruchko A."/>
        </authorList>
    </citation>
    <scope>NUCLEOTIDE SEQUENCE [LARGE SCALE GENOMIC DNA]</scope>
    <source>
        <strain evidence="3 4">IEGM 1203</strain>
    </source>
</reference>
<dbReference type="Gene3D" id="3.20.20.100">
    <property type="entry name" value="NADP-dependent oxidoreductase domain"/>
    <property type="match status" value="1"/>
</dbReference>
<keyword evidence="1 3" id="KW-0560">Oxidoreductase</keyword>
<keyword evidence="4" id="KW-1185">Reference proteome</keyword>
<dbReference type="PANTHER" id="PTHR43364:SF4">
    <property type="entry name" value="NAD(P)-LINKED OXIDOREDUCTASE SUPERFAMILY PROTEIN"/>
    <property type="match status" value="1"/>
</dbReference>
<dbReference type="InterPro" id="IPR020471">
    <property type="entry name" value="AKR"/>
</dbReference>
<protein>
    <submittedName>
        <fullName evidence="3">Aldo/keto reductase</fullName>
        <ecNumber evidence="3">1.1.1.-</ecNumber>
    </submittedName>
</protein>
<dbReference type="Pfam" id="PF00248">
    <property type="entry name" value="Aldo_ket_red"/>
    <property type="match status" value="1"/>
</dbReference>
<dbReference type="EC" id="1.1.1.-" evidence="3"/>
<dbReference type="InterPro" id="IPR023210">
    <property type="entry name" value="NADP_OxRdtase_dom"/>
</dbReference>
<evidence type="ECO:0000259" key="2">
    <source>
        <dbReference type="Pfam" id="PF00248"/>
    </source>
</evidence>
<dbReference type="GO" id="GO:0016491">
    <property type="term" value="F:oxidoreductase activity"/>
    <property type="evidence" value="ECO:0007669"/>
    <property type="project" value="UniProtKB-KW"/>
</dbReference>
<dbReference type="EMBL" id="JAWLKB010000025">
    <property type="protein sequence ID" value="MDV6270849.1"/>
    <property type="molecule type" value="Genomic_DNA"/>
</dbReference>
<dbReference type="InterPro" id="IPR036812">
    <property type="entry name" value="NAD(P)_OxRdtase_dom_sf"/>
</dbReference>
<comment type="caution">
    <text evidence="3">The sequence shown here is derived from an EMBL/GenBank/DDBJ whole genome shotgun (WGS) entry which is preliminary data.</text>
</comment>
<proteinExistence type="predicted"/>
<dbReference type="Proteomes" id="UP001185927">
    <property type="component" value="Unassembled WGS sequence"/>
</dbReference>
<evidence type="ECO:0000313" key="4">
    <source>
        <dbReference type="Proteomes" id="UP001185927"/>
    </source>
</evidence>
<dbReference type="PANTHER" id="PTHR43364">
    <property type="entry name" value="NADH-SPECIFIC METHYLGLYOXAL REDUCTASE-RELATED"/>
    <property type="match status" value="1"/>
</dbReference>
<name>A0ABU4C3H8_RHOGO</name>
<organism evidence="3 4">
    <name type="scientific">Rhodococcus globerulus</name>
    <dbReference type="NCBI Taxonomy" id="33008"/>
    <lineage>
        <taxon>Bacteria</taxon>
        <taxon>Bacillati</taxon>
        <taxon>Actinomycetota</taxon>
        <taxon>Actinomycetes</taxon>
        <taxon>Mycobacteriales</taxon>
        <taxon>Nocardiaceae</taxon>
        <taxon>Rhodococcus</taxon>
    </lineage>
</organism>
<evidence type="ECO:0000256" key="1">
    <source>
        <dbReference type="ARBA" id="ARBA00023002"/>
    </source>
</evidence>
<dbReference type="InterPro" id="IPR050523">
    <property type="entry name" value="AKR_Detox_Biosynth"/>
</dbReference>
<dbReference type="PRINTS" id="PR00069">
    <property type="entry name" value="ALDKETRDTASE"/>
</dbReference>
<sequence>MEYKKLGTTGLDISPLALGCMSFGEPDRGYPEWTIPEEDSFEIIRTAVDAGINFFDTANSYSQGRSEEIIGKALGNLIHRDNLVIATKVLHPMRSGPNGHGLSRKSIFTEVDNSLRRLRTDYIDLYQIHRLDHSTPMEETLEALHDVVKSGRVRYLGASSMHAWEFSKALHIQERNGWARFVSMQDHYNLLNREEEREMIPLCLDEGVGTIVWSPLARGRLAREFQDNSTNRSTADQFADLFYSKRNIESDKEIIRVVGDIAQDRGATRAQIALAWLLAQPVVSAPIVGTSRAAQVSDAVGALDIKLSPEEVARLSAPYTPRAANQGGLTDAEIEEMTEAAGMVPQSA</sequence>
<gene>
    <name evidence="3" type="ORF">R3Q16_29910</name>
</gene>
<evidence type="ECO:0000313" key="3">
    <source>
        <dbReference type="EMBL" id="MDV6270849.1"/>
    </source>
</evidence>
<accession>A0ABU4C3H8</accession>